<reference evidence="1" key="1">
    <citation type="journal article" date="2021" name="Proc. Natl. Acad. Sci. U.S.A.">
        <title>A Catalog of Tens of Thousands of Viruses from Human Metagenomes Reveals Hidden Associations with Chronic Diseases.</title>
        <authorList>
            <person name="Tisza M.J."/>
            <person name="Buck C.B."/>
        </authorList>
    </citation>
    <scope>NUCLEOTIDE SEQUENCE</scope>
    <source>
        <strain evidence="1">Ctv3H3</strain>
    </source>
</reference>
<organism evidence="1">
    <name type="scientific">Phage sp. ctv3H3</name>
    <dbReference type="NCBI Taxonomy" id="2826753"/>
    <lineage>
        <taxon>Viruses</taxon>
    </lineage>
</organism>
<accession>A0A8S5NBA9</accession>
<dbReference type="EMBL" id="BK015120">
    <property type="protein sequence ID" value="DAD91716.1"/>
    <property type="molecule type" value="Genomic_DNA"/>
</dbReference>
<sequence length="35" mass="4122">MENCSDEIEDIIVVFFSIYKGFCAKCLRFWCNPSI</sequence>
<name>A0A8S5NBA9_9VIRU</name>
<protein>
    <submittedName>
        <fullName evidence="1">Uncharacterized protein</fullName>
    </submittedName>
</protein>
<evidence type="ECO:0000313" key="1">
    <source>
        <dbReference type="EMBL" id="DAD91716.1"/>
    </source>
</evidence>
<proteinExistence type="predicted"/>